<sequence>MTDSLIAVCCAAALVLVVRSVLGLRRADGGTDPSTEARSVALALYGALLALTTLGLFIALT</sequence>
<protein>
    <submittedName>
        <fullName evidence="2">Uncharacterized protein</fullName>
    </submittedName>
</protein>
<name>A0A7H0HUV6_9ACTN</name>
<dbReference type="EMBL" id="CP060825">
    <property type="protein sequence ID" value="QNP64322.1"/>
    <property type="molecule type" value="Genomic_DNA"/>
</dbReference>
<feature type="transmembrane region" description="Helical" evidence="1">
    <location>
        <begin position="39"/>
        <end position="60"/>
    </location>
</feature>
<reference evidence="2 3" key="1">
    <citation type="submission" date="2020-08" db="EMBL/GenBank/DDBJ databases">
        <title>A novel species.</title>
        <authorList>
            <person name="Gao J."/>
        </authorList>
    </citation>
    <scope>NUCLEOTIDE SEQUENCE [LARGE SCALE GENOMIC DNA]</scope>
    <source>
        <strain evidence="2 3">CRPJ-33</strain>
    </source>
</reference>
<evidence type="ECO:0000256" key="1">
    <source>
        <dbReference type="SAM" id="Phobius"/>
    </source>
</evidence>
<proteinExistence type="predicted"/>
<dbReference type="Proteomes" id="UP000516230">
    <property type="component" value="Chromosome"/>
</dbReference>
<keyword evidence="1" id="KW-0472">Membrane</keyword>
<organism evidence="2 3">
    <name type="scientific">Streptomyces genisteinicus</name>
    <dbReference type="NCBI Taxonomy" id="2768068"/>
    <lineage>
        <taxon>Bacteria</taxon>
        <taxon>Bacillati</taxon>
        <taxon>Actinomycetota</taxon>
        <taxon>Actinomycetes</taxon>
        <taxon>Kitasatosporales</taxon>
        <taxon>Streptomycetaceae</taxon>
        <taxon>Streptomyces</taxon>
    </lineage>
</organism>
<dbReference type="KEGG" id="sgj:IAG43_16360"/>
<keyword evidence="1" id="KW-1133">Transmembrane helix</keyword>
<keyword evidence="3" id="KW-1185">Reference proteome</keyword>
<accession>A0A7H0HUV6</accession>
<evidence type="ECO:0000313" key="2">
    <source>
        <dbReference type="EMBL" id="QNP64322.1"/>
    </source>
</evidence>
<dbReference type="AlphaFoldDB" id="A0A7H0HUV6"/>
<evidence type="ECO:0000313" key="3">
    <source>
        <dbReference type="Proteomes" id="UP000516230"/>
    </source>
</evidence>
<dbReference type="RefSeq" id="WP_187741459.1">
    <property type="nucleotide sequence ID" value="NZ_CP060825.1"/>
</dbReference>
<gene>
    <name evidence="2" type="ORF">IAG43_16360</name>
</gene>
<keyword evidence="1" id="KW-0812">Transmembrane</keyword>